<sequence>MKVKRNINKGEVSLWILITLVQVTISEAKTNGACSTPCDCKERLEKIIKYYDIRIASARQNFEDNLKQLLKLQIATLSGDRTLAKAAVPVIGAAGAILDQCKAKLDDAQKKFDTEARIADKVGKTYSIMQHFVKATSQLKLTADSTGYLKETSFTQKSLGKVQPSKCEAPSGGEKAAALTTETVAREPDLPPFALKAKLSVKCSTNSGGGTCHSATVAANGWTQLDLAHATGDVPDTTGAWRSNTHTTSADFGNEIALLDDNITNLKNALKELKEADPTTACAAKITDYNSIAGTGLFKRLAIKILLQKQDNEKEETSPAETLEKALTTAYGEGGKNFNKVVYETPGNKQTEISADGKKKTEPLTSVETFTDLADALARATLKRLAIETDPQASGEPTLKGVQGCSDKKGDACKGECEWDKEKQTCTQKRKEGKDGKTNTNATGSNSIVIKKAPLLLAVFIK</sequence>
<dbReference type="VEuPathDB" id="TriTrypDB:Tb427_000403300"/>
<keyword evidence="9" id="KW-0732">Signal</keyword>
<evidence type="ECO:0000313" key="10">
    <source>
        <dbReference type="EMBL" id="APD73203.1"/>
    </source>
</evidence>
<evidence type="ECO:0000256" key="6">
    <source>
        <dbReference type="ARBA" id="ARBA00023180"/>
    </source>
</evidence>
<keyword evidence="7" id="KW-0449">Lipoprotein</keyword>
<proteinExistence type="predicted"/>
<feature type="region of interest" description="Disordered" evidence="8">
    <location>
        <begin position="422"/>
        <end position="441"/>
    </location>
</feature>
<evidence type="ECO:0000256" key="1">
    <source>
        <dbReference type="ARBA" id="ARBA00002523"/>
    </source>
</evidence>
<evidence type="ECO:0000256" key="2">
    <source>
        <dbReference type="ARBA" id="ARBA00004609"/>
    </source>
</evidence>
<dbReference type="VEuPathDB" id="TriTrypDB:Tbg972.8.20"/>
<dbReference type="AlphaFoldDB" id="A0A1J0R5X5"/>
<keyword evidence="6" id="KW-0325">Glycoprotein</keyword>
<comment type="subcellular location">
    <subcellularLocation>
        <location evidence="2">Cell membrane</location>
        <topology evidence="2">Lipid-anchor</topology>
        <topology evidence="2">GPI-anchor</topology>
    </subcellularLocation>
</comment>
<dbReference type="SUPFAM" id="SSF58087">
    <property type="entry name" value="Variant surface glycoprotein (N-terminal domain)"/>
    <property type="match status" value="1"/>
</dbReference>
<protein>
    <submittedName>
        <fullName evidence="10">Variant surface glycoprotein 1125.425</fullName>
    </submittedName>
</protein>
<feature type="chain" id="PRO_5009615339" evidence="9">
    <location>
        <begin position="29"/>
        <end position="462"/>
    </location>
</feature>
<evidence type="ECO:0000256" key="7">
    <source>
        <dbReference type="ARBA" id="ARBA00023288"/>
    </source>
</evidence>
<evidence type="ECO:0000256" key="3">
    <source>
        <dbReference type="ARBA" id="ARBA00022475"/>
    </source>
</evidence>
<keyword evidence="3" id="KW-1003">Cell membrane</keyword>
<feature type="compositionally biased region" description="Basic and acidic residues" evidence="8">
    <location>
        <begin position="422"/>
        <end position="437"/>
    </location>
</feature>
<evidence type="ECO:0000256" key="5">
    <source>
        <dbReference type="ARBA" id="ARBA00023136"/>
    </source>
</evidence>
<dbReference type="GO" id="GO:0098552">
    <property type="term" value="C:side of membrane"/>
    <property type="evidence" value="ECO:0007669"/>
    <property type="project" value="UniProtKB-KW"/>
</dbReference>
<evidence type="ECO:0000256" key="4">
    <source>
        <dbReference type="ARBA" id="ARBA00022622"/>
    </source>
</evidence>
<evidence type="ECO:0000256" key="8">
    <source>
        <dbReference type="SAM" id="MobiDB-lite"/>
    </source>
</evidence>
<name>A0A1J0R5X5_9TRYP</name>
<accession>A0A1J0R5X5</accession>
<dbReference type="EMBL" id="KX699247">
    <property type="protein sequence ID" value="APD73203.1"/>
    <property type="molecule type" value="Genomic_DNA"/>
</dbReference>
<evidence type="ECO:0000256" key="9">
    <source>
        <dbReference type="SAM" id="SignalP"/>
    </source>
</evidence>
<dbReference type="GO" id="GO:0005886">
    <property type="term" value="C:plasma membrane"/>
    <property type="evidence" value="ECO:0007669"/>
    <property type="project" value="UniProtKB-SubCell"/>
</dbReference>
<organism evidence="10">
    <name type="scientific">Trypanosoma brucei</name>
    <dbReference type="NCBI Taxonomy" id="5691"/>
    <lineage>
        <taxon>Eukaryota</taxon>
        <taxon>Discoba</taxon>
        <taxon>Euglenozoa</taxon>
        <taxon>Kinetoplastea</taxon>
        <taxon>Metakinetoplastina</taxon>
        <taxon>Trypanosomatida</taxon>
        <taxon>Trypanosomatidae</taxon>
        <taxon>Trypanosoma</taxon>
    </lineage>
</organism>
<feature type="signal peptide" evidence="9">
    <location>
        <begin position="1"/>
        <end position="28"/>
    </location>
</feature>
<keyword evidence="5" id="KW-0472">Membrane</keyword>
<dbReference type="VEuPathDB" id="TriTrypDB:Tb927.5.5650"/>
<reference evidence="10" key="1">
    <citation type="submission" date="2016-08" db="EMBL/GenBank/DDBJ databases">
        <title>VSG repertoire of Trypanosoma brucei EATRO 1125.</title>
        <authorList>
            <person name="Cross G.A."/>
        </authorList>
    </citation>
    <scope>NUCLEOTIDE SEQUENCE</scope>
    <source>
        <strain evidence="10">EATRO 1125</strain>
    </source>
</reference>
<dbReference type="VEuPathDB" id="TriTrypDB:Tb1125.Tb10.v4.0263"/>
<dbReference type="InterPro" id="IPR027446">
    <property type="entry name" value="VSG_C_dom_sf"/>
</dbReference>
<keyword evidence="4" id="KW-0336">GPI-anchor</keyword>
<dbReference type="SUPFAM" id="SSF118251">
    <property type="entry name" value="Variant surface glycoprotein MITAT 1.2, VSG 221, C-terminal domain"/>
    <property type="match status" value="1"/>
</dbReference>
<comment type="function">
    <text evidence="1">VSG forms a coat on the surface of the parasite. The trypanosome evades the immune response of the host by expressing a series of antigenically distinct VSGs from an estimated 1000 VSG genes.</text>
</comment>